<dbReference type="AlphaFoldDB" id="A0A1W4X6C5"/>
<evidence type="ECO:0000256" key="1">
    <source>
        <dbReference type="ARBA" id="ARBA00007355"/>
    </source>
</evidence>
<dbReference type="InParanoid" id="A0A1W4X6C5"/>
<proteinExistence type="inferred from homology"/>
<dbReference type="InterPro" id="IPR052618">
    <property type="entry name" value="ComplexI_NDUFA12"/>
</dbReference>
<dbReference type="PANTHER" id="PTHR32470">
    <property type="entry name" value="ADH DEHYDROGENASE [UBIQUINONE] 1 ALPHA SUBCOMPLEX ASSEMBLY FACTOR 2"/>
    <property type="match status" value="1"/>
</dbReference>
<dbReference type="PANTHER" id="PTHR32470:SF2">
    <property type="entry name" value="NADH DEHYDROGENASE [UBIQUINONE] 1 ALPHA SUBCOMPLEX ASSEMBLY FACTOR 2"/>
    <property type="match status" value="1"/>
</dbReference>
<organism evidence="2 3">
    <name type="scientific">Agrilus planipennis</name>
    <name type="common">Emerald ash borer</name>
    <name type="synonym">Agrilus marcopoli</name>
    <dbReference type="NCBI Taxonomy" id="224129"/>
    <lineage>
        <taxon>Eukaryota</taxon>
        <taxon>Metazoa</taxon>
        <taxon>Ecdysozoa</taxon>
        <taxon>Arthropoda</taxon>
        <taxon>Hexapoda</taxon>
        <taxon>Insecta</taxon>
        <taxon>Pterygota</taxon>
        <taxon>Neoptera</taxon>
        <taxon>Endopterygota</taxon>
        <taxon>Coleoptera</taxon>
        <taxon>Polyphaga</taxon>
        <taxon>Elateriformia</taxon>
        <taxon>Buprestoidea</taxon>
        <taxon>Buprestidae</taxon>
        <taxon>Agrilinae</taxon>
        <taxon>Agrilus</taxon>
    </lineage>
</organism>
<dbReference type="RefSeq" id="XP_018327880.1">
    <property type="nucleotide sequence ID" value="XM_018472378.2"/>
</dbReference>
<sequence>MAKPPPRSIITMIITNFVNSLKPKKTSGNFKGIDYMGNNYYEIPADPSIGKRQDKRWFVPQNSENFEDVPPEWDSWLRGRRKEPPTEEEIMKNLAIIEIKRKNAIEVEKKAGKPSQMITGYESFPKRPEYEIFPGEHSDKGSTK</sequence>
<accession>A0A1W4X6C5</accession>
<dbReference type="Proteomes" id="UP000192223">
    <property type="component" value="Unplaced"/>
</dbReference>
<evidence type="ECO:0000313" key="3">
    <source>
        <dbReference type="RefSeq" id="XP_018327880.1"/>
    </source>
</evidence>
<protein>
    <submittedName>
        <fullName evidence="3">NADH dehydrogenase [ubiquinone] 1 alpha subcomplex assembly factor 2</fullName>
    </submittedName>
</protein>
<gene>
    <name evidence="3" type="primary">LOC108738792</name>
</gene>
<dbReference type="GeneID" id="108738792"/>
<reference evidence="3" key="1">
    <citation type="submission" date="2025-08" db="UniProtKB">
        <authorList>
            <consortium name="RefSeq"/>
        </authorList>
    </citation>
    <scope>IDENTIFICATION</scope>
    <source>
        <tissue evidence="3">Entire body</tissue>
    </source>
</reference>
<dbReference type="GO" id="GO:0032981">
    <property type="term" value="P:mitochondrial respiratory chain complex I assembly"/>
    <property type="evidence" value="ECO:0007669"/>
    <property type="project" value="TreeGrafter"/>
</dbReference>
<dbReference type="FunCoup" id="A0A1W4X6C5">
    <property type="interactions" value="1300"/>
</dbReference>
<evidence type="ECO:0000313" key="2">
    <source>
        <dbReference type="Proteomes" id="UP000192223"/>
    </source>
</evidence>
<dbReference type="Pfam" id="PF05071">
    <property type="entry name" value="NDUFA12"/>
    <property type="match status" value="1"/>
</dbReference>
<keyword evidence="2" id="KW-1185">Reference proteome</keyword>
<comment type="similarity">
    <text evidence="1">Belongs to the complex I NDUFA12 subunit family.</text>
</comment>
<dbReference type="InterPro" id="IPR007763">
    <property type="entry name" value="NDUFA12"/>
</dbReference>
<dbReference type="GO" id="GO:0005739">
    <property type="term" value="C:mitochondrion"/>
    <property type="evidence" value="ECO:0007669"/>
    <property type="project" value="TreeGrafter"/>
</dbReference>
<dbReference type="GO" id="GO:0045271">
    <property type="term" value="C:respiratory chain complex I"/>
    <property type="evidence" value="ECO:0007669"/>
    <property type="project" value="InterPro"/>
</dbReference>
<dbReference type="STRING" id="224129.A0A1W4X6C5"/>
<dbReference type="KEGG" id="apln:108738792"/>
<name>A0A1W4X6C5_AGRPL</name>
<dbReference type="OrthoDB" id="10255576at2759"/>